<dbReference type="SUPFAM" id="SSF46785">
    <property type="entry name" value="Winged helix' DNA-binding domain"/>
    <property type="match status" value="1"/>
</dbReference>
<dbReference type="Pfam" id="PF12802">
    <property type="entry name" value="MarR_2"/>
    <property type="match status" value="1"/>
</dbReference>
<evidence type="ECO:0000259" key="1">
    <source>
        <dbReference type="PROSITE" id="PS50995"/>
    </source>
</evidence>
<dbReference type="SMART" id="SM00347">
    <property type="entry name" value="HTH_MARR"/>
    <property type="match status" value="1"/>
</dbReference>
<name>A0ABS1M5P7_9NOCA</name>
<dbReference type="InterPro" id="IPR039422">
    <property type="entry name" value="MarR/SlyA-like"/>
</dbReference>
<evidence type="ECO:0000313" key="3">
    <source>
        <dbReference type="Proteomes" id="UP000602198"/>
    </source>
</evidence>
<keyword evidence="3" id="KW-1185">Reference proteome</keyword>
<evidence type="ECO:0000313" key="2">
    <source>
        <dbReference type="EMBL" id="MBL1075886.1"/>
    </source>
</evidence>
<accession>A0ABS1M5P7</accession>
<reference evidence="2 3" key="1">
    <citation type="submission" date="2021-01" db="EMBL/GenBank/DDBJ databases">
        <title>WGS of actinomycetes isolated from Thailand.</title>
        <authorList>
            <person name="Thawai C."/>
        </authorList>
    </citation>
    <scope>NUCLEOTIDE SEQUENCE [LARGE SCALE GENOMIC DNA]</scope>
    <source>
        <strain evidence="2 3">LPG 2</strain>
    </source>
</reference>
<sequence>MSSPNRSHAASRRVYFQLQTTANRLRGVADELFQDAAGITTAQAAALSIIVRDPGCSQRTVAGLLRQRESAITTMAARLVAAGFVERKPSPTDARAWELWPTPAGTNAMARLETARAELNALIETAVGPQKVQVFADALTRLTSALDARDASR</sequence>
<feature type="domain" description="HTH marR-type" evidence="1">
    <location>
        <begin position="11"/>
        <end position="144"/>
    </location>
</feature>
<protein>
    <submittedName>
        <fullName evidence="2">Winged helix-turn-helix transcriptional regulator</fullName>
    </submittedName>
</protein>
<dbReference type="InterPro" id="IPR000835">
    <property type="entry name" value="HTH_MarR-typ"/>
</dbReference>
<dbReference type="EMBL" id="JAERRJ010000006">
    <property type="protein sequence ID" value="MBL1075886.1"/>
    <property type="molecule type" value="Genomic_DNA"/>
</dbReference>
<dbReference type="Proteomes" id="UP000602198">
    <property type="component" value="Unassembled WGS sequence"/>
</dbReference>
<dbReference type="PANTHER" id="PTHR33164:SF103">
    <property type="entry name" value="REGULATORY PROTEIN MARR"/>
    <property type="match status" value="1"/>
</dbReference>
<organism evidence="2 3">
    <name type="scientific">Nocardia acididurans</name>
    <dbReference type="NCBI Taxonomy" id="2802282"/>
    <lineage>
        <taxon>Bacteria</taxon>
        <taxon>Bacillati</taxon>
        <taxon>Actinomycetota</taxon>
        <taxon>Actinomycetes</taxon>
        <taxon>Mycobacteriales</taxon>
        <taxon>Nocardiaceae</taxon>
        <taxon>Nocardia</taxon>
    </lineage>
</organism>
<dbReference type="InterPro" id="IPR036388">
    <property type="entry name" value="WH-like_DNA-bd_sf"/>
</dbReference>
<dbReference type="Gene3D" id="1.10.10.10">
    <property type="entry name" value="Winged helix-like DNA-binding domain superfamily/Winged helix DNA-binding domain"/>
    <property type="match status" value="1"/>
</dbReference>
<dbReference type="PROSITE" id="PS50995">
    <property type="entry name" value="HTH_MARR_2"/>
    <property type="match status" value="1"/>
</dbReference>
<gene>
    <name evidence="2" type="ORF">JK358_15930</name>
</gene>
<comment type="caution">
    <text evidence="2">The sequence shown here is derived from an EMBL/GenBank/DDBJ whole genome shotgun (WGS) entry which is preliminary data.</text>
</comment>
<proteinExistence type="predicted"/>
<dbReference type="RefSeq" id="WP_201948474.1">
    <property type="nucleotide sequence ID" value="NZ_JAERRJ010000006.1"/>
</dbReference>
<dbReference type="InterPro" id="IPR036390">
    <property type="entry name" value="WH_DNA-bd_sf"/>
</dbReference>
<dbReference type="PANTHER" id="PTHR33164">
    <property type="entry name" value="TRANSCRIPTIONAL REGULATOR, MARR FAMILY"/>
    <property type="match status" value="1"/>
</dbReference>